<sequence>MAGRDGSIVRRVAAFASAGLLLQAGGCSVNLSETIQTLLLSTVNNLIASAVFGAFNLPEPSGFGF</sequence>
<evidence type="ECO:0000313" key="1">
    <source>
        <dbReference type="EMBL" id="GAF75798.1"/>
    </source>
</evidence>
<dbReference type="AlphaFoldDB" id="X0S3Z3"/>
<reference evidence="1" key="1">
    <citation type="journal article" date="2014" name="Front. Microbiol.">
        <title>High frequency of phylogenetically diverse reductive dehalogenase-homologous genes in deep subseafloor sedimentary metagenomes.</title>
        <authorList>
            <person name="Kawai M."/>
            <person name="Futagami T."/>
            <person name="Toyoda A."/>
            <person name="Takaki Y."/>
            <person name="Nishi S."/>
            <person name="Hori S."/>
            <person name="Arai W."/>
            <person name="Tsubouchi T."/>
            <person name="Morono Y."/>
            <person name="Uchiyama I."/>
            <person name="Ito T."/>
            <person name="Fujiyama A."/>
            <person name="Inagaki F."/>
            <person name="Takami H."/>
        </authorList>
    </citation>
    <scope>NUCLEOTIDE SEQUENCE</scope>
    <source>
        <strain evidence="1">Expedition CK06-06</strain>
    </source>
</reference>
<protein>
    <submittedName>
        <fullName evidence="1">Uncharacterized protein</fullName>
    </submittedName>
</protein>
<comment type="caution">
    <text evidence="1">The sequence shown here is derived from an EMBL/GenBank/DDBJ whole genome shotgun (WGS) entry which is preliminary data.</text>
</comment>
<gene>
    <name evidence="1" type="ORF">S01H1_13433</name>
</gene>
<name>X0S3Z3_9ZZZZ</name>
<dbReference type="EMBL" id="BARS01006930">
    <property type="protein sequence ID" value="GAF75798.1"/>
    <property type="molecule type" value="Genomic_DNA"/>
</dbReference>
<organism evidence="1">
    <name type="scientific">marine sediment metagenome</name>
    <dbReference type="NCBI Taxonomy" id="412755"/>
    <lineage>
        <taxon>unclassified sequences</taxon>
        <taxon>metagenomes</taxon>
        <taxon>ecological metagenomes</taxon>
    </lineage>
</organism>
<accession>X0S3Z3</accession>
<proteinExistence type="predicted"/>